<dbReference type="SUPFAM" id="SSF69349">
    <property type="entry name" value="Phage fibre proteins"/>
    <property type="match status" value="1"/>
</dbReference>
<proteinExistence type="predicted"/>
<comment type="caution">
    <text evidence="2">The sequence shown here is derived from an EMBL/GenBank/DDBJ whole genome shotgun (WGS) entry which is preliminary data.</text>
</comment>
<dbReference type="SUPFAM" id="SSF69279">
    <property type="entry name" value="Phage tail proteins"/>
    <property type="match status" value="1"/>
</dbReference>
<dbReference type="Gene3D" id="2.40.50.230">
    <property type="entry name" value="Gp5 N-terminal domain"/>
    <property type="match status" value="1"/>
</dbReference>
<dbReference type="Proteomes" id="UP000214684">
    <property type="component" value="Unassembled WGS sequence"/>
</dbReference>
<dbReference type="EMBL" id="MUGS01000002">
    <property type="protein sequence ID" value="OXG09330.1"/>
    <property type="molecule type" value="Genomic_DNA"/>
</dbReference>
<accession>A0A227PHF6</accession>
<dbReference type="SUPFAM" id="SSF69255">
    <property type="entry name" value="gp5 N-terminal domain-like"/>
    <property type="match status" value="1"/>
</dbReference>
<reference evidence="2 3" key="1">
    <citation type="submission" date="2016-11" db="EMBL/GenBank/DDBJ databases">
        <title>Whole genomes of Flavobacteriaceae.</title>
        <authorList>
            <person name="Stine C."/>
            <person name="Li C."/>
            <person name="Tadesse D."/>
        </authorList>
    </citation>
    <scope>NUCLEOTIDE SEQUENCE [LARGE SCALE GENOMIC DNA]</scope>
    <source>
        <strain evidence="2 3">DSM 24704</strain>
    </source>
</reference>
<dbReference type="Pfam" id="PF04717">
    <property type="entry name" value="Phage_base_V"/>
    <property type="match status" value="1"/>
</dbReference>
<sequence>MIIPKIIFGIDGKEISHFTKISLKQSINNHHEFSISMPYSILEQPMAHTMQNAQKCLGKVVHIRLSPSNSFLGIITNVSYEKELGDVGSLIVISGYSKTILLESGKKLHSWENQNLRDIILDIIQTAAGDDLQHKIDPEFTLRTEYQTQYLESDFRYLQRLAKQYNEWLFYDGEKLFFGKPKIETTPIKLVYNKDLHTLKILVQAKPNHYSGYTYNESVDRLYQAQTNDDIAQGLPTLGKEAFEASQKLYRTPSYEFGQFSTGADAYFESILRNKQESTAADGNYITATSKNAHLRIGAVITITSEQVKDKLDVYKQGLDSTKIHYKTSEIGTYIITEINHTALDAGEYENSFKALPTGIKKLPEPDVPMPEAQQQRAVVVANNDPKGNGRIRVQLLWQKKRQARTPWLYVLTPDAGSSDNVNKNRGWVTIPEVGDHVMVGFRYNDPNRPYVTGSLFHGKIGDGGGEENNIKSFSSKSGNKLELNDKEGSMYLTDLGTANMKFDGSGNTTTNANNTNTINVGSTNTINVGAKKDTPAQSVFEMDDEGNIAMTGTKKLTITIGNSSFTMHKDGTIAVNGKDITVNGGSTISLNATPKEGGAGSIDISSTGGDITMSNDQNINIKGGIEVKLT</sequence>
<dbReference type="InterPro" id="IPR037026">
    <property type="entry name" value="Vgr_OB-fold_dom_sf"/>
</dbReference>
<evidence type="ECO:0000313" key="2">
    <source>
        <dbReference type="EMBL" id="OXG09330.1"/>
    </source>
</evidence>
<dbReference type="Gene3D" id="3.55.50.10">
    <property type="entry name" value="Baseplate protein-like domains"/>
    <property type="match status" value="1"/>
</dbReference>
<dbReference type="RefSeq" id="WP_089477643.1">
    <property type="nucleotide sequence ID" value="NZ_MUGS01000002.1"/>
</dbReference>
<evidence type="ECO:0000313" key="3">
    <source>
        <dbReference type="Proteomes" id="UP000214684"/>
    </source>
</evidence>
<protein>
    <submittedName>
        <fullName evidence="2">Vgr family protein</fullName>
    </submittedName>
</protein>
<name>A0A227PHF6_9FLAO</name>
<feature type="domain" description="Gp5/Type VI secretion system Vgr protein OB-fold" evidence="1">
    <location>
        <begin position="376"/>
        <end position="457"/>
    </location>
</feature>
<dbReference type="OrthoDB" id="727155at2"/>
<keyword evidence="3" id="KW-1185">Reference proteome</keyword>
<dbReference type="AlphaFoldDB" id="A0A227PHF6"/>
<organism evidence="2 3">
    <name type="scientific">Flavobacterium araucananum</name>
    <dbReference type="NCBI Taxonomy" id="946678"/>
    <lineage>
        <taxon>Bacteria</taxon>
        <taxon>Pseudomonadati</taxon>
        <taxon>Bacteroidota</taxon>
        <taxon>Flavobacteriia</taxon>
        <taxon>Flavobacteriales</taxon>
        <taxon>Flavobacteriaceae</taxon>
        <taxon>Flavobacterium</taxon>
    </lineage>
</organism>
<gene>
    <name evidence="2" type="ORF">B0A64_00770</name>
</gene>
<dbReference type="InterPro" id="IPR006531">
    <property type="entry name" value="Gp5/Vgr_OB"/>
</dbReference>
<evidence type="ECO:0000259" key="1">
    <source>
        <dbReference type="Pfam" id="PF04717"/>
    </source>
</evidence>
<dbReference type="Pfam" id="PF05954">
    <property type="entry name" value="Phage_GPD"/>
    <property type="match status" value="1"/>
</dbReference>